<proteinExistence type="predicted"/>
<evidence type="ECO:0000313" key="3">
    <source>
        <dbReference type="Proteomes" id="UP001201701"/>
    </source>
</evidence>
<comment type="caution">
    <text evidence="2">The sequence shown here is derived from an EMBL/GenBank/DDBJ whole genome shotgun (WGS) entry which is preliminary data.</text>
</comment>
<name>A0ABS9QN21_9HYPH</name>
<dbReference type="EMBL" id="JAKREW010000056">
    <property type="protein sequence ID" value="MCG7508849.1"/>
    <property type="molecule type" value="Genomic_DNA"/>
</dbReference>
<keyword evidence="1" id="KW-0812">Transmembrane</keyword>
<sequence length="46" mass="5767">MPRRYRIDRRPIRYQQWPYWIIAGVFVVYLPAALLWKAAVWIWSLF</sequence>
<keyword evidence="3" id="KW-1185">Reference proteome</keyword>
<accession>A0ABS9QN21</accession>
<keyword evidence="1" id="KW-1133">Transmembrane helix</keyword>
<protein>
    <submittedName>
        <fullName evidence="2">Uncharacterized protein</fullName>
    </submittedName>
</protein>
<feature type="transmembrane region" description="Helical" evidence="1">
    <location>
        <begin position="20"/>
        <end position="43"/>
    </location>
</feature>
<organism evidence="2 3">
    <name type="scientific">Mesorhizobium retamae</name>
    <dbReference type="NCBI Taxonomy" id="2912854"/>
    <lineage>
        <taxon>Bacteria</taxon>
        <taxon>Pseudomonadati</taxon>
        <taxon>Pseudomonadota</taxon>
        <taxon>Alphaproteobacteria</taxon>
        <taxon>Hyphomicrobiales</taxon>
        <taxon>Phyllobacteriaceae</taxon>
        <taxon>Mesorhizobium</taxon>
    </lineage>
</organism>
<dbReference type="RefSeq" id="WP_239370352.1">
    <property type="nucleotide sequence ID" value="NZ_JAKREW010000056.1"/>
</dbReference>
<gene>
    <name evidence="2" type="ORF">L4923_27820</name>
</gene>
<dbReference type="Proteomes" id="UP001201701">
    <property type="component" value="Unassembled WGS sequence"/>
</dbReference>
<evidence type="ECO:0000256" key="1">
    <source>
        <dbReference type="SAM" id="Phobius"/>
    </source>
</evidence>
<keyword evidence="1" id="KW-0472">Membrane</keyword>
<evidence type="ECO:0000313" key="2">
    <source>
        <dbReference type="EMBL" id="MCG7508849.1"/>
    </source>
</evidence>
<reference evidence="2 3" key="1">
    <citation type="submission" date="2022-02" db="EMBL/GenBank/DDBJ databases">
        <title>Draft genome sequence of Mezorhizobium retamae strain IRAMC:0171 isolated from Retama raetam nodules.</title>
        <authorList>
            <person name="Bengaied R."/>
            <person name="Sbissi I."/>
            <person name="Huber K."/>
            <person name="Ghodbane F."/>
            <person name="Nouioui I."/>
            <person name="Tarhouni M."/>
            <person name="Gtari M."/>
        </authorList>
    </citation>
    <scope>NUCLEOTIDE SEQUENCE [LARGE SCALE GENOMIC DNA]</scope>
    <source>
        <strain evidence="2 3">IRAMC:0171</strain>
    </source>
</reference>